<evidence type="ECO:0000313" key="2">
    <source>
        <dbReference type="EMBL" id="KAF9700733.1"/>
    </source>
</evidence>
<proteinExistence type="predicted"/>
<feature type="compositionally biased region" description="Polar residues" evidence="1">
    <location>
        <begin position="63"/>
        <end position="78"/>
    </location>
</feature>
<evidence type="ECO:0000256" key="1">
    <source>
        <dbReference type="SAM" id="MobiDB-lite"/>
    </source>
</evidence>
<feature type="compositionally biased region" description="Acidic residues" evidence="1">
    <location>
        <begin position="12"/>
        <end position="29"/>
    </location>
</feature>
<protein>
    <submittedName>
        <fullName evidence="2">Uncharacterized protein</fullName>
    </submittedName>
</protein>
<name>A0A8H7MM18_9PLEO</name>
<evidence type="ECO:0000313" key="3">
    <source>
        <dbReference type="Proteomes" id="UP000651452"/>
    </source>
</evidence>
<accession>A0A8H7MM18</accession>
<sequence>MPSKRTRKDLSSDEDWAGTESSDDSDDAYDQAQVIVRTADKKKAYVKPRPVSKAQDETDKTENSASKTTSSLTTNHGAEQNVVVAHDDPHQGRVLRKRHAGSTKQTTHNSTETELAEKGKQWGKMLYAAALLAWEDDSTSEESEDDEAHELVSESADKSQKQLLGKNDNSETTEEV</sequence>
<organism evidence="2 3">
    <name type="scientific">Ascochyta lentis</name>
    <dbReference type="NCBI Taxonomy" id="205686"/>
    <lineage>
        <taxon>Eukaryota</taxon>
        <taxon>Fungi</taxon>
        <taxon>Dikarya</taxon>
        <taxon>Ascomycota</taxon>
        <taxon>Pezizomycotina</taxon>
        <taxon>Dothideomycetes</taxon>
        <taxon>Pleosporomycetidae</taxon>
        <taxon>Pleosporales</taxon>
        <taxon>Pleosporineae</taxon>
        <taxon>Didymellaceae</taxon>
        <taxon>Ascochyta</taxon>
    </lineage>
</organism>
<feature type="compositionally biased region" description="Polar residues" evidence="1">
    <location>
        <begin position="102"/>
        <end position="113"/>
    </location>
</feature>
<dbReference type="Proteomes" id="UP000651452">
    <property type="component" value="Unassembled WGS sequence"/>
</dbReference>
<gene>
    <name evidence="2" type="ORF">EKO04_001439</name>
</gene>
<reference evidence="2" key="2">
    <citation type="submission" date="2020-09" db="EMBL/GenBank/DDBJ databases">
        <title>Reference genome assembly for Australian Ascochyta lentis isolate Al4.</title>
        <authorList>
            <person name="Lee R.C."/>
            <person name="Farfan-Caceres L.M."/>
            <person name="Debler J.W."/>
            <person name="Williams A.H."/>
            <person name="Henares B.M."/>
        </authorList>
    </citation>
    <scope>NUCLEOTIDE SEQUENCE</scope>
    <source>
        <strain evidence="2">Al4</strain>
    </source>
</reference>
<feature type="region of interest" description="Disordered" evidence="1">
    <location>
        <begin position="136"/>
        <end position="176"/>
    </location>
</feature>
<feature type="compositionally biased region" description="Acidic residues" evidence="1">
    <location>
        <begin position="136"/>
        <end position="148"/>
    </location>
</feature>
<feature type="compositionally biased region" description="Basic and acidic residues" evidence="1">
    <location>
        <begin position="149"/>
        <end position="160"/>
    </location>
</feature>
<reference evidence="2" key="1">
    <citation type="submission" date="2018-12" db="EMBL/GenBank/DDBJ databases">
        <authorList>
            <person name="Syme R.A."/>
            <person name="Farfan-Caceres L."/>
            <person name="Lichtenzveig J."/>
        </authorList>
    </citation>
    <scope>NUCLEOTIDE SEQUENCE</scope>
    <source>
        <strain evidence="2">Al4</strain>
    </source>
</reference>
<comment type="caution">
    <text evidence="2">The sequence shown here is derived from an EMBL/GenBank/DDBJ whole genome shotgun (WGS) entry which is preliminary data.</text>
</comment>
<dbReference type="EMBL" id="RZGK01000003">
    <property type="protein sequence ID" value="KAF9700733.1"/>
    <property type="molecule type" value="Genomic_DNA"/>
</dbReference>
<feature type="region of interest" description="Disordered" evidence="1">
    <location>
        <begin position="1"/>
        <end position="118"/>
    </location>
</feature>
<dbReference type="AlphaFoldDB" id="A0A8H7MM18"/>
<keyword evidence="3" id="KW-1185">Reference proteome</keyword>